<evidence type="ECO:0000256" key="1">
    <source>
        <dbReference type="SAM" id="MobiDB-lite"/>
    </source>
</evidence>
<protein>
    <submittedName>
        <fullName evidence="3">Uncharacterized protein LOC112461331</fullName>
    </submittedName>
</protein>
<name>A0A6J1QIU9_9HYME</name>
<reference evidence="3" key="1">
    <citation type="submission" date="2025-08" db="UniProtKB">
        <authorList>
            <consortium name="RefSeq"/>
        </authorList>
    </citation>
    <scope>IDENTIFICATION</scope>
    <source>
        <tissue evidence="3">Whole body</tissue>
    </source>
</reference>
<accession>A0A6J1QIU9</accession>
<proteinExistence type="predicted"/>
<evidence type="ECO:0000313" key="2">
    <source>
        <dbReference type="Proteomes" id="UP000504618"/>
    </source>
</evidence>
<dbReference type="OrthoDB" id="8058917at2759"/>
<organism evidence="2 3">
    <name type="scientific">Temnothorax curvispinosus</name>
    <dbReference type="NCBI Taxonomy" id="300111"/>
    <lineage>
        <taxon>Eukaryota</taxon>
        <taxon>Metazoa</taxon>
        <taxon>Ecdysozoa</taxon>
        <taxon>Arthropoda</taxon>
        <taxon>Hexapoda</taxon>
        <taxon>Insecta</taxon>
        <taxon>Pterygota</taxon>
        <taxon>Neoptera</taxon>
        <taxon>Endopterygota</taxon>
        <taxon>Hymenoptera</taxon>
        <taxon>Apocrita</taxon>
        <taxon>Aculeata</taxon>
        <taxon>Formicoidea</taxon>
        <taxon>Formicidae</taxon>
        <taxon>Myrmicinae</taxon>
        <taxon>Temnothorax</taxon>
    </lineage>
</organism>
<dbReference type="Proteomes" id="UP000504618">
    <property type="component" value="Unplaced"/>
</dbReference>
<evidence type="ECO:0000313" key="3">
    <source>
        <dbReference type="RefSeq" id="XP_024882302.1"/>
    </source>
</evidence>
<feature type="region of interest" description="Disordered" evidence="1">
    <location>
        <begin position="216"/>
        <end position="248"/>
    </location>
</feature>
<keyword evidence="2" id="KW-1185">Reference proteome</keyword>
<feature type="compositionally biased region" description="Basic and acidic residues" evidence="1">
    <location>
        <begin position="216"/>
        <end position="226"/>
    </location>
</feature>
<sequence>MAAAQRIIALRAARAYRTVSYMGATALAGISPIKLLAKLYAKMYEAASEIRRVHGVILPRAKQALRLQTREALLQDWKAYLADLLQTQRPQRVYGRRVLEAVQPILEEWVEGSKKRFAAFHAVQVVTGHGCFGDYLHRIGKERTTRCHYCPEAVDTAQHTLEVCPAWDEERRVLGAAIGQDLSLPAVLAAVAEPGDIGRERWKKFVSFCDAVMSRKEADEKIRRGEVSPPTSSESESSGSGSGDDGSD</sequence>
<dbReference type="RefSeq" id="XP_024882302.1">
    <property type="nucleotide sequence ID" value="XM_025026534.1"/>
</dbReference>
<dbReference type="GeneID" id="112461331"/>
<gene>
    <name evidence="3" type="primary">LOC112461331</name>
</gene>
<dbReference type="AlphaFoldDB" id="A0A6J1QIU9"/>